<reference evidence="1" key="1">
    <citation type="journal article" date="2012" name="PLoS ONE">
        <title>Gene sets for utilization of primary and secondary nutrition supplies in the distal gut of endangered iberian lynx.</title>
        <authorList>
            <person name="Alcaide M."/>
            <person name="Messina E."/>
            <person name="Richter M."/>
            <person name="Bargiela R."/>
            <person name="Peplies J."/>
            <person name="Huws S.A."/>
            <person name="Newbold C.J."/>
            <person name="Golyshin P.N."/>
            <person name="Simon M.A."/>
            <person name="Lopez G."/>
            <person name="Yakimov M.M."/>
            <person name="Ferrer M."/>
        </authorList>
    </citation>
    <scope>NUCLEOTIDE SEQUENCE</scope>
</reference>
<organism evidence="1">
    <name type="scientific">gut metagenome</name>
    <dbReference type="NCBI Taxonomy" id="749906"/>
    <lineage>
        <taxon>unclassified sequences</taxon>
        <taxon>metagenomes</taxon>
        <taxon>organismal metagenomes</taxon>
    </lineage>
</organism>
<name>J9C9K7_9ZZZZ</name>
<comment type="caution">
    <text evidence="1">The sequence shown here is derived from an EMBL/GenBank/DDBJ whole genome shotgun (WGS) entry which is preliminary data.</text>
</comment>
<evidence type="ECO:0000313" key="1">
    <source>
        <dbReference type="EMBL" id="EJW96555.1"/>
    </source>
</evidence>
<dbReference type="EMBL" id="AMCI01005224">
    <property type="protein sequence ID" value="EJW96555.1"/>
    <property type="molecule type" value="Genomic_DNA"/>
</dbReference>
<dbReference type="AlphaFoldDB" id="J9C9K7"/>
<proteinExistence type="predicted"/>
<protein>
    <recommendedName>
        <fullName evidence="2">Lipoprotein</fullName>
    </recommendedName>
</protein>
<evidence type="ECO:0008006" key="2">
    <source>
        <dbReference type="Google" id="ProtNLM"/>
    </source>
</evidence>
<gene>
    <name evidence="1" type="ORF">EVA_15342</name>
</gene>
<accession>J9C9K7</accession>
<dbReference type="PROSITE" id="PS51257">
    <property type="entry name" value="PROKAR_LIPOPROTEIN"/>
    <property type="match status" value="1"/>
</dbReference>
<sequence>MKKLSYLLLLAFTLTFTACQQTKQGIIADINHLIETIDEEGAEYTEKQWEKVNQKFEDLCEEAEELKDWSVEETAELAKAKAKYLGVQLKKNSEKATKSAGKALEGLMEGLSD</sequence>